<dbReference type="Proteomes" id="UP000634136">
    <property type="component" value="Unassembled WGS sequence"/>
</dbReference>
<dbReference type="Pfam" id="PF02548">
    <property type="entry name" value="Pantoate_transf"/>
    <property type="match status" value="1"/>
</dbReference>
<dbReference type="PANTHER" id="PTHR20881:SF0">
    <property type="entry name" value="3-METHYL-2-OXOBUTANOATE HYDROXYMETHYLTRANSFERASE"/>
    <property type="match status" value="1"/>
</dbReference>
<evidence type="ECO:0000256" key="2">
    <source>
        <dbReference type="ARBA" id="ARBA00008676"/>
    </source>
</evidence>
<dbReference type="InterPro" id="IPR015813">
    <property type="entry name" value="Pyrv/PenolPyrv_kinase-like_dom"/>
</dbReference>
<evidence type="ECO:0000256" key="3">
    <source>
        <dbReference type="ARBA" id="ARBA00012618"/>
    </source>
</evidence>
<evidence type="ECO:0000313" key="6">
    <source>
        <dbReference type="EMBL" id="KAF7844030.1"/>
    </source>
</evidence>
<dbReference type="EMBL" id="JAAIUW010000001">
    <property type="protein sequence ID" value="KAF7844030.1"/>
    <property type="molecule type" value="Genomic_DNA"/>
</dbReference>
<dbReference type="GO" id="GO:0005739">
    <property type="term" value="C:mitochondrion"/>
    <property type="evidence" value="ECO:0007669"/>
    <property type="project" value="TreeGrafter"/>
</dbReference>
<gene>
    <name evidence="6" type="ORF">G2W53_000935</name>
</gene>
<organism evidence="6 7">
    <name type="scientific">Senna tora</name>
    <dbReference type="NCBI Taxonomy" id="362788"/>
    <lineage>
        <taxon>Eukaryota</taxon>
        <taxon>Viridiplantae</taxon>
        <taxon>Streptophyta</taxon>
        <taxon>Embryophyta</taxon>
        <taxon>Tracheophyta</taxon>
        <taxon>Spermatophyta</taxon>
        <taxon>Magnoliopsida</taxon>
        <taxon>eudicotyledons</taxon>
        <taxon>Gunneridae</taxon>
        <taxon>Pentapetalae</taxon>
        <taxon>rosids</taxon>
        <taxon>fabids</taxon>
        <taxon>Fabales</taxon>
        <taxon>Fabaceae</taxon>
        <taxon>Caesalpinioideae</taxon>
        <taxon>Cassia clade</taxon>
        <taxon>Senna</taxon>
    </lineage>
</organism>
<comment type="similarity">
    <text evidence="2">Belongs to the PanB family.</text>
</comment>
<dbReference type="SUPFAM" id="SSF51621">
    <property type="entry name" value="Phosphoenolpyruvate/pyruvate domain"/>
    <property type="match status" value="1"/>
</dbReference>
<comment type="catalytic activity">
    <reaction evidence="5">
        <text>(6R)-5,10-methylene-5,6,7,8-tetrahydrofolate + 3-methyl-2-oxobutanoate + H2O = 2-dehydropantoate + (6S)-5,6,7,8-tetrahydrofolate</text>
        <dbReference type="Rhea" id="RHEA:11824"/>
        <dbReference type="ChEBI" id="CHEBI:11561"/>
        <dbReference type="ChEBI" id="CHEBI:11851"/>
        <dbReference type="ChEBI" id="CHEBI:15377"/>
        <dbReference type="ChEBI" id="CHEBI:15636"/>
        <dbReference type="ChEBI" id="CHEBI:57453"/>
        <dbReference type="EC" id="2.1.2.11"/>
    </reaction>
</comment>
<dbReference type="GO" id="GO:0000287">
    <property type="term" value="F:magnesium ion binding"/>
    <property type="evidence" value="ECO:0007669"/>
    <property type="project" value="TreeGrafter"/>
</dbReference>
<dbReference type="EC" id="2.1.2.11" evidence="3"/>
<name>A0A834XEL7_9FABA</name>
<dbReference type="GO" id="GO:0032259">
    <property type="term" value="P:methylation"/>
    <property type="evidence" value="ECO:0007669"/>
    <property type="project" value="UniProtKB-KW"/>
</dbReference>
<dbReference type="GO" id="GO:0008168">
    <property type="term" value="F:methyltransferase activity"/>
    <property type="evidence" value="ECO:0007669"/>
    <property type="project" value="UniProtKB-KW"/>
</dbReference>
<reference evidence="6" key="1">
    <citation type="submission" date="2020-09" db="EMBL/GenBank/DDBJ databases">
        <title>Genome-Enabled Discovery of Anthraquinone Biosynthesis in Senna tora.</title>
        <authorList>
            <person name="Kang S.-H."/>
            <person name="Pandey R.P."/>
            <person name="Lee C.-M."/>
            <person name="Sim J.-S."/>
            <person name="Jeong J.-T."/>
            <person name="Choi B.-S."/>
            <person name="Jung M."/>
            <person name="Ginzburg D."/>
            <person name="Zhao K."/>
            <person name="Won S.Y."/>
            <person name="Oh T.-J."/>
            <person name="Yu Y."/>
            <person name="Kim N.-H."/>
            <person name="Lee O.R."/>
            <person name="Lee T.-H."/>
            <person name="Bashyal P."/>
            <person name="Kim T.-S."/>
            <person name="Lee W.-H."/>
            <person name="Kawkins C."/>
            <person name="Kim C.-K."/>
            <person name="Kim J.S."/>
            <person name="Ahn B.O."/>
            <person name="Rhee S.Y."/>
            <person name="Sohng J.K."/>
        </authorList>
    </citation>
    <scope>NUCLEOTIDE SEQUENCE</scope>
    <source>
        <tissue evidence="6">Leaf</tissue>
    </source>
</reference>
<dbReference type="GO" id="GO:0003864">
    <property type="term" value="F:3-methyl-2-oxobutanoate hydroxymethyltransferase activity"/>
    <property type="evidence" value="ECO:0007669"/>
    <property type="project" value="UniProtKB-EC"/>
</dbReference>
<evidence type="ECO:0000256" key="5">
    <source>
        <dbReference type="ARBA" id="ARBA00049172"/>
    </source>
</evidence>
<protein>
    <recommendedName>
        <fullName evidence="3">3-methyl-2-oxobutanoate hydroxymethyltransferase</fullName>
        <ecNumber evidence="3">2.1.2.11</ecNumber>
    </recommendedName>
</protein>
<keyword evidence="7" id="KW-1185">Reference proteome</keyword>
<dbReference type="PANTHER" id="PTHR20881">
    <property type="entry name" value="3-METHYL-2-OXOBUTANOATE HYDROXYMETHYLTRANSFERASE"/>
    <property type="match status" value="1"/>
</dbReference>
<sequence>MVTTYDYPSTMHLDMVGINICLVGDSASMVVHGQDTTLSITLDEMLVHYIGASSLVVLNARFSWETYRLGPMNPAPIR</sequence>
<evidence type="ECO:0000313" key="7">
    <source>
        <dbReference type="Proteomes" id="UP000634136"/>
    </source>
</evidence>
<dbReference type="OrthoDB" id="425211at2759"/>
<dbReference type="UniPathway" id="UPA00028">
    <property type="reaction ID" value="UER00003"/>
</dbReference>
<accession>A0A834XEL7</accession>
<evidence type="ECO:0000256" key="4">
    <source>
        <dbReference type="ARBA" id="ARBA00022679"/>
    </source>
</evidence>
<dbReference type="InterPro" id="IPR040442">
    <property type="entry name" value="Pyrv_kinase-like_dom_sf"/>
</dbReference>
<proteinExistence type="inferred from homology"/>
<dbReference type="Gene3D" id="3.20.20.60">
    <property type="entry name" value="Phosphoenolpyruvate-binding domains"/>
    <property type="match status" value="1"/>
</dbReference>
<dbReference type="InterPro" id="IPR003700">
    <property type="entry name" value="Pantoate_hydroxy_MeTrfase"/>
</dbReference>
<keyword evidence="4 6" id="KW-0808">Transferase</keyword>
<comment type="pathway">
    <text evidence="1">Cofactor biosynthesis; (R)-pantothenate biosynthesis; (R)-pantoate from 3-methyl-2-oxobutanoate: step 1/2.</text>
</comment>
<dbReference type="AlphaFoldDB" id="A0A834XEL7"/>
<evidence type="ECO:0000256" key="1">
    <source>
        <dbReference type="ARBA" id="ARBA00005033"/>
    </source>
</evidence>
<comment type="caution">
    <text evidence="6">The sequence shown here is derived from an EMBL/GenBank/DDBJ whole genome shotgun (WGS) entry which is preliminary data.</text>
</comment>
<keyword evidence="6" id="KW-0489">Methyltransferase</keyword>
<dbReference type="GO" id="GO:0015940">
    <property type="term" value="P:pantothenate biosynthetic process"/>
    <property type="evidence" value="ECO:0007669"/>
    <property type="project" value="UniProtKB-UniPathway"/>
</dbReference>